<dbReference type="InterPro" id="IPR031314">
    <property type="entry name" value="DNK_dom"/>
</dbReference>
<reference evidence="3 4" key="1">
    <citation type="submission" date="2023-10" db="EMBL/GenBank/DDBJ databases">
        <authorList>
            <person name="Maclean D."/>
            <person name="Macfadyen A."/>
        </authorList>
    </citation>
    <scope>NUCLEOTIDE SEQUENCE [LARGE SCALE GENOMIC DNA]</scope>
</reference>
<evidence type="ECO:0000313" key="4">
    <source>
        <dbReference type="Proteomes" id="UP001314263"/>
    </source>
</evidence>
<feature type="region of interest" description="Disordered" evidence="1">
    <location>
        <begin position="60"/>
        <end position="84"/>
    </location>
</feature>
<dbReference type="Gene3D" id="3.40.50.300">
    <property type="entry name" value="P-loop containing nucleotide triphosphate hydrolases"/>
    <property type="match status" value="1"/>
</dbReference>
<proteinExistence type="predicted"/>
<evidence type="ECO:0000259" key="2">
    <source>
        <dbReference type="Pfam" id="PF01712"/>
    </source>
</evidence>
<accession>A0AAV1IBD5</accession>
<protein>
    <recommendedName>
        <fullName evidence="2">Deoxynucleoside kinase domain-containing protein</fullName>
    </recommendedName>
</protein>
<dbReference type="AlphaFoldDB" id="A0AAV1IBD5"/>
<feature type="domain" description="Deoxynucleoside kinase" evidence="2">
    <location>
        <begin position="159"/>
        <end position="345"/>
    </location>
</feature>
<dbReference type="PANTHER" id="PTHR10513">
    <property type="entry name" value="DEOXYNUCLEOSIDE KINASE"/>
    <property type="match status" value="1"/>
</dbReference>
<dbReference type="GO" id="GO:0005737">
    <property type="term" value="C:cytoplasm"/>
    <property type="evidence" value="ECO:0007669"/>
    <property type="project" value="TreeGrafter"/>
</dbReference>
<dbReference type="Proteomes" id="UP001314263">
    <property type="component" value="Unassembled WGS sequence"/>
</dbReference>
<dbReference type="InterPro" id="IPR027417">
    <property type="entry name" value="P-loop_NTPase"/>
</dbReference>
<dbReference type="CDD" id="cd01673">
    <property type="entry name" value="dNK"/>
    <property type="match status" value="1"/>
</dbReference>
<name>A0AAV1IBD5_9CHLO</name>
<dbReference type="InterPro" id="IPR050566">
    <property type="entry name" value="Deoxyribonucleoside_kinase"/>
</dbReference>
<sequence>MGAQVLPQSAAYHGPPNIETRRPLKECLAVRGSRRMTGTSTPRAPSASECATDILVRELPASGSSNSGRGSGDGSLQQVSGIGPRSEQRFISAGITSLPGLLNMFFEGKDGDEGRMRSFIQEEVGIRNGHLCSKIVSHLASMEGHGTQHHRRARHRVTLCVEGNISAGKTTFLQELLKDSVELCGEVEVVPEPVNEWQHIQSSNGREPSNLLEAFYKDPSRFAYTFQNYVFLTRLMQARRSEGCTAPLRLLERSVFSDRMVFVRAVHEAKWLSEMELAIYDSWFDPMVSSLSGLIPDGFIYLAASPETCMRRMTSRGRGEEGGVSLDYLGSLHSKHEEWLHTGNLRSEYLELLSNPSRYMDKAYPGSSKDKVGLNQCLLPEEPESLRGKIFYLSLDKQPLLQRHIDGLPALYVDCNEDIDMQRDQAAKNALAKQIKEFSNHVRNMHTARRSATSFAPPGTPNRLVPVPDVDPELLDLGHLTYTRRDMLADLNQSEQFAYL</sequence>
<dbReference type="PANTHER" id="PTHR10513:SF35">
    <property type="entry name" value="DEOXYADENOSINE KINASE"/>
    <property type="match status" value="1"/>
</dbReference>
<evidence type="ECO:0000256" key="1">
    <source>
        <dbReference type="SAM" id="MobiDB-lite"/>
    </source>
</evidence>
<dbReference type="SUPFAM" id="SSF52540">
    <property type="entry name" value="P-loop containing nucleoside triphosphate hydrolases"/>
    <property type="match status" value="1"/>
</dbReference>
<gene>
    <name evidence="3" type="ORF">CVIRNUC_007215</name>
</gene>
<dbReference type="EMBL" id="CAUYUE010000009">
    <property type="protein sequence ID" value="CAK0784012.1"/>
    <property type="molecule type" value="Genomic_DNA"/>
</dbReference>
<organism evidence="3 4">
    <name type="scientific">Coccomyxa viridis</name>
    <dbReference type="NCBI Taxonomy" id="1274662"/>
    <lineage>
        <taxon>Eukaryota</taxon>
        <taxon>Viridiplantae</taxon>
        <taxon>Chlorophyta</taxon>
        <taxon>core chlorophytes</taxon>
        <taxon>Trebouxiophyceae</taxon>
        <taxon>Trebouxiophyceae incertae sedis</taxon>
        <taxon>Coccomyxaceae</taxon>
        <taxon>Coccomyxa</taxon>
    </lineage>
</organism>
<keyword evidence="4" id="KW-1185">Reference proteome</keyword>
<dbReference type="Pfam" id="PF01712">
    <property type="entry name" value="dNK"/>
    <property type="match status" value="1"/>
</dbReference>
<dbReference type="GO" id="GO:0019136">
    <property type="term" value="F:deoxynucleoside kinase activity"/>
    <property type="evidence" value="ECO:0007669"/>
    <property type="project" value="TreeGrafter"/>
</dbReference>
<comment type="caution">
    <text evidence="3">The sequence shown here is derived from an EMBL/GenBank/DDBJ whole genome shotgun (WGS) entry which is preliminary data.</text>
</comment>
<evidence type="ECO:0000313" key="3">
    <source>
        <dbReference type="EMBL" id="CAK0784012.1"/>
    </source>
</evidence>